<gene>
    <name evidence="4" type="ORF">S03H2_23162</name>
</gene>
<dbReference type="GO" id="GO:0005524">
    <property type="term" value="F:ATP binding"/>
    <property type="evidence" value="ECO:0007669"/>
    <property type="project" value="UniProtKB-KW"/>
</dbReference>
<proteinExistence type="predicted"/>
<dbReference type="GO" id="GO:0006261">
    <property type="term" value="P:DNA-templated DNA replication"/>
    <property type="evidence" value="ECO:0007669"/>
    <property type="project" value="TreeGrafter"/>
</dbReference>
<keyword evidence="2" id="KW-0067">ATP-binding</keyword>
<protein>
    <recommendedName>
        <fullName evidence="3">RuvB-like AAA+ ATPase domain-containing protein</fullName>
    </recommendedName>
</protein>
<dbReference type="EMBL" id="BARU01012606">
    <property type="protein sequence ID" value="GAH43067.1"/>
    <property type="molecule type" value="Genomic_DNA"/>
</dbReference>
<comment type="caution">
    <text evidence="4">The sequence shown here is derived from an EMBL/GenBank/DDBJ whole genome shotgun (WGS) entry which is preliminary data.</text>
</comment>
<dbReference type="PANTHER" id="PTHR13779:SF7">
    <property type="entry name" value="ATPASE WRNIP1"/>
    <property type="match status" value="1"/>
</dbReference>
<dbReference type="InterPro" id="IPR008824">
    <property type="entry name" value="RuvB-like_N"/>
</dbReference>
<dbReference type="Gene3D" id="3.40.50.300">
    <property type="entry name" value="P-loop containing nucleotide triphosphate hydrolases"/>
    <property type="match status" value="1"/>
</dbReference>
<evidence type="ECO:0000256" key="2">
    <source>
        <dbReference type="ARBA" id="ARBA00022840"/>
    </source>
</evidence>
<dbReference type="PANTHER" id="PTHR13779">
    <property type="entry name" value="WERNER HELICASE-INTERACTING PROTEIN 1 FAMILY MEMBER"/>
    <property type="match status" value="1"/>
</dbReference>
<dbReference type="SUPFAM" id="SSF52540">
    <property type="entry name" value="P-loop containing nucleoside triphosphate hydrolases"/>
    <property type="match status" value="1"/>
</dbReference>
<keyword evidence="1" id="KW-0547">Nucleotide-binding</keyword>
<dbReference type="CDD" id="cd00009">
    <property type="entry name" value="AAA"/>
    <property type="match status" value="1"/>
</dbReference>
<dbReference type="Pfam" id="PF05496">
    <property type="entry name" value="RuvB_N"/>
    <property type="match status" value="1"/>
</dbReference>
<dbReference type="GO" id="GO:0009378">
    <property type="term" value="F:four-way junction helicase activity"/>
    <property type="evidence" value="ECO:0007669"/>
    <property type="project" value="InterPro"/>
</dbReference>
<organism evidence="4">
    <name type="scientific">marine sediment metagenome</name>
    <dbReference type="NCBI Taxonomy" id="412755"/>
    <lineage>
        <taxon>unclassified sequences</taxon>
        <taxon>metagenomes</taxon>
        <taxon>ecological metagenomes</taxon>
    </lineage>
</organism>
<feature type="domain" description="RuvB-like AAA+ ATPase" evidence="3">
    <location>
        <begin position="22"/>
        <end position="141"/>
    </location>
</feature>
<feature type="non-terminal residue" evidence="4">
    <location>
        <position position="145"/>
    </location>
</feature>
<dbReference type="InterPro" id="IPR051314">
    <property type="entry name" value="AAA_ATPase_RarA/MGS1/WRNIP1"/>
</dbReference>
<dbReference type="AlphaFoldDB" id="X1FDL4"/>
<sequence length="145" mass="16181">MDMFKYHSEKQKEREAPLATRMRPAALHEFVGQEHLIGEGHVLRKAIESGKVPSIILWGPPGSGKTTLAFIIANTIEAHFSPVSAVSAGVADLRRIIEEAKERYKLYQQKTILFIDEIHRFNKAQQDAVLPFVEDGTITLIGATT</sequence>
<dbReference type="FunFam" id="3.40.50.300:FF:000137">
    <property type="entry name" value="Replication-associated recombination protein A"/>
    <property type="match status" value="1"/>
</dbReference>
<reference evidence="4" key="1">
    <citation type="journal article" date="2014" name="Front. Microbiol.">
        <title>High frequency of phylogenetically diverse reductive dehalogenase-homologous genes in deep subseafloor sedimentary metagenomes.</title>
        <authorList>
            <person name="Kawai M."/>
            <person name="Futagami T."/>
            <person name="Toyoda A."/>
            <person name="Takaki Y."/>
            <person name="Nishi S."/>
            <person name="Hori S."/>
            <person name="Arai W."/>
            <person name="Tsubouchi T."/>
            <person name="Morono Y."/>
            <person name="Uchiyama I."/>
            <person name="Ito T."/>
            <person name="Fujiyama A."/>
            <person name="Inagaki F."/>
            <person name="Takami H."/>
        </authorList>
    </citation>
    <scope>NUCLEOTIDE SEQUENCE</scope>
    <source>
        <strain evidence="4">Expedition CK06-06</strain>
    </source>
</reference>
<dbReference type="GO" id="GO:0017116">
    <property type="term" value="F:single-stranded DNA helicase activity"/>
    <property type="evidence" value="ECO:0007669"/>
    <property type="project" value="TreeGrafter"/>
</dbReference>
<evidence type="ECO:0000256" key="1">
    <source>
        <dbReference type="ARBA" id="ARBA00022741"/>
    </source>
</evidence>
<accession>X1FDL4</accession>
<evidence type="ECO:0000259" key="3">
    <source>
        <dbReference type="Pfam" id="PF05496"/>
    </source>
</evidence>
<dbReference type="GO" id="GO:0000731">
    <property type="term" value="P:DNA synthesis involved in DNA repair"/>
    <property type="evidence" value="ECO:0007669"/>
    <property type="project" value="TreeGrafter"/>
</dbReference>
<dbReference type="GO" id="GO:0006310">
    <property type="term" value="P:DNA recombination"/>
    <property type="evidence" value="ECO:0007669"/>
    <property type="project" value="InterPro"/>
</dbReference>
<name>X1FDL4_9ZZZZ</name>
<dbReference type="GO" id="GO:0008047">
    <property type="term" value="F:enzyme activator activity"/>
    <property type="evidence" value="ECO:0007669"/>
    <property type="project" value="TreeGrafter"/>
</dbReference>
<dbReference type="InterPro" id="IPR027417">
    <property type="entry name" value="P-loop_NTPase"/>
</dbReference>
<evidence type="ECO:0000313" key="4">
    <source>
        <dbReference type="EMBL" id="GAH43067.1"/>
    </source>
</evidence>